<gene>
    <name evidence="1" type="ORF">psal_cds_813</name>
</gene>
<evidence type="ECO:0000313" key="2">
    <source>
        <dbReference type="Proteomes" id="UP000204584"/>
    </source>
</evidence>
<keyword evidence="2" id="KW-1185">Reference proteome</keyword>
<dbReference type="EMBL" id="KC977571">
    <property type="protein sequence ID" value="AGO84843.1"/>
    <property type="molecule type" value="Genomic_DNA"/>
</dbReference>
<organism evidence="1 2">
    <name type="scientific">Pandoravirus salinus</name>
    <dbReference type="NCBI Taxonomy" id="1349410"/>
    <lineage>
        <taxon>Viruses</taxon>
        <taxon>Pandoravirus</taxon>
    </lineage>
</organism>
<dbReference type="Proteomes" id="UP000204584">
    <property type="component" value="Segment"/>
</dbReference>
<dbReference type="RefSeq" id="YP_008437916.1">
    <property type="nucleotide sequence ID" value="NC_022098.1"/>
</dbReference>
<accession>S4VWU0</accession>
<proteinExistence type="predicted"/>
<sequence>MSTTLTAPPLAQAVDAAVATHYIAQFEVSGHLCHDQSYTLLRYNQSYIVTREQLAVVENCDDVDIDHLRTYDGHKLRMPGSVCIKFVTCMPIDEITPQLLLLESQAINLDTIIEAVRKEQKWQQLLTGKANTTQEE</sequence>
<dbReference type="KEGG" id="vg:16606630"/>
<protein>
    <submittedName>
        <fullName evidence="1">Uncharacterized protein</fullName>
    </submittedName>
</protein>
<reference evidence="1 2" key="1">
    <citation type="journal article" date="2013" name="Science">
        <title>Pandoraviruses: amoeba viruses with genomes up to 2.5 Mb reaching that of parasitic eukaryotes.</title>
        <authorList>
            <person name="Philippe N."/>
            <person name="Legendre M."/>
            <person name="Doutre G."/>
            <person name="Coute Y."/>
            <person name="Poirot O."/>
            <person name="Lescot M."/>
            <person name="Arslan D."/>
            <person name="Seltzer V."/>
            <person name="Bertaux L."/>
            <person name="Bruley C."/>
            <person name="Garin J."/>
            <person name="Claverie J.M."/>
            <person name="Abergel C."/>
        </authorList>
    </citation>
    <scope>NUCLEOTIDE SEQUENCE [LARGE SCALE GENOMIC DNA]</scope>
</reference>
<dbReference type="GeneID" id="16606630"/>
<name>S4VWU0_9VIRU</name>
<evidence type="ECO:0000313" key="1">
    <source>
        <dbReference type="EMBL" id="AGO84843.1"/>
    </source>
</evidence>